<dbReference type="Pfam" id="PF03942">
    <property type="entry name" value="DTW"/>
    <property type="match status" value="1"/>
</dbReference>
<evidence type="ECO:0000256" key="2">
    <source>
        <dbReference type="ARBA" id="ARBA00022679"/>
    </source>
</evidence>
<evidence type="ECO:0000256" key="3">
    <source>
        <dbReference type="ARBA" id="ARBA00022691"/>
    </source>
</evidence>
<keyword evidence="2" id="KW-0808">Transferase</keyword>
<comment type="caution">
    <text evidence="6">The sequence shown here is derived from an EMBL/GenBank/DDBJ whole genome shotgun (WGS) entry which is preliminary data.</text>
</comment>
<keyword evidence="3" id="KW-0949">S-adenosyl-L-methionine</keyword>
<reference evidence="6" key="1">
    <citation type="submission" date="2024-05" db="EMBL/GenBank/DDBJ databases">
        <title>Genome Sequences of Four Agar- Degrading Marine Bacteria.</title>
        <authorList>
            <person name="Phillips E.K."/>
            <person name="Shaffer J.C."/>
            <person name="Henson M.W."/>
            <person name="Temperton B."/>
            <person name="Thrash C.J."/>
            <person name="Martin M.O."/>
        </authorList>
    </citation>
    <scope>NUCLEOTIDE SEQUENCE</scope>
    <source>
        <strain evidence="6">EKP203</strain>
    </source>
</reference>
<keyword evidence="4" id="KW-0819">tRNA processing</keyword>
<evidence type="ECO:0000256" key="1">
    <source>
        <dbReference type="ARBA" id="ARBA00012386"/>
    </source>
</evidence>
<accession>A0ABT7XZ66</accession>
<evidence type="ECO:0000313" key="6">
    <source>
        <dbReference type="EMBL" id="MDN2481075.1"/>
    </source>
</evidence>
<dbReference type="PANTHER" id="PTHR21392">
    <property type="entry name" value="TRNA-URIDINE AMINOCARBOXYPROPYLTRANSFERASE 2"/>
    <property type="match status" value="1"/>
</dbReference>
<protein>
    <recommendedName>
        <fullName evidence="1">tRNA-uridine aminocarboxypropyltransferase</fullName>
        <ecNumber evidence="1">2.5.1.25</ecNumber>
    </recommendedName>
</protein>
<organism evidence="6 7">
    <name type="scientific">Vibrio agarivorans</name>
    <dbReference type="NCBI Taxonomy" id="153622"/>
    <lineage>
        <taxon>Bacteria</taxon>
        <taxon>Pseudomonadati</taxon>
        <taxon>Pseudomonadota</taxon>
        <taxon>Gammaproteobacteria</taxon>
        <taxon>Vibrionales</taxon>
        <taxon>Vibrionaceae</taxon>
        <taxon>Vibrio</taxon>
    </lineage>
</organism>
<evidence type="ECO:0000256" key="4">
    <source>
        <dbReference type="ARBA" id="ARBA00022694"/>
    </source>
</evidence>
<dbReference type="InterPro" id="IPR039262">
    <property type="entry name" value="DTWD2/TAPT"/>
</dbReference>
<dbReference type="Proteomes" id="UP001169719">
    <property type="component" value="Unassembled WGS sequence"/>
</dbReference>
<sequence>MRIHAFHLLREERLKTSTKPFNARGAKVSRCRYCLVAEKNCLCELQPKVACDIAALILVSDNETFKPSNTGRLIADVVEETHVFAWNRTEPQAELLALINNKAYLPFVVFPDEYVDEKARLVESAELLRLSNKGVQVANDEQRSLPTLLPIFLDGSWREARKMFRRSDYLTGLPVLSIEPQQVSEYLMRSSDNEQHLSTAEVASLVLEQLEQPCAGRALQLWFECFRETYMLSKTRYKSDPTRPALQAWKDFIGFESIN</sequence>
<feature type="domain" description="DTW" evidence="5">
    <location>
        <begin position="27"/>
        <end position="235"/>
    </location>
</feature>
<gene>
    <name evidence="6" type="ORF">QWJ08_06670</name>
</gene>
<dbReference type="EC" id="2.5.1.25" evidence="1"/>
<dbReference type="SMART" id="SM01144">
    <property type="entry name" value="DTW"/>
    <property type="match status" value="1"/>
</dbReference>
<name>A0ABT7XZ66_9VIBR</name>
<keyword evidence="7" id="KW-1185">Reference proteome</keyword>
<dbReference type="RefSeq" id="WP_289961205.1">
    <property type="nucleotide sequence ID" value="NZ_JAUEOZ010000001.1"/>
</dbReference>
<proteinExistence type="predicted"/>
<dbReference type="EMBL" id="JAUEOZ010000001">
    <property type="protein sequence ID" value="MDN2481075.1"/>
    <property type="molecule type" value="Genomic_DNA"/>
</dbReference>
<evidence type="ECO:0000313" key="7">
    <source>
        <dbReference type="Proteomes" id="UP001169719"/>
    </source>
</evidence>
<dbReference type="InterPro" id="IPR005636">
    <property type="entry name" value="DTW"/>
</dbReference>
<evidence type="ECO:0000259" key="5">
    <source>
        <dbReference type="SMART" id="SM01144"/>
    </source>
</evidence>
<dbReference type="PANTHER" id="PTHR21392:SF1">
    <property type="entry name" value="TRNA-URIDINE AMINOCARBOXYPROPYLTRANSFERASE"/>
    <property type="match status" value="1"/>
</dbReference>